<dbReference type="PANTHER" id="PTHR30417">
    <property type="entry name" value="N-ACETYLMURAMOYL-L-ALANINE AMIDASE AMID"/>
    <property type="match status" value="1"/>
</dbReference>
<gene>
    <name evidence="14" type="primary">ampD</name>
    <name evidence="14" type="ORF">SSPSH_002485</name>
</gene>
<evidence type="ECO:0000256" key="2">
    <source>
        <dbReference type="ARBA" id="ARBA00001947"/>
    </source>
</evidence>
<dbReference type="NCBIfam" id="NF008758">
    <property type="entry name" value="PRK11789.1"/>
    <property type="match status" value="1"/>
</dbReference>
<evidence type="ECO:0000256" key="12">
    <source>
        <dbReference type="ARBA" id="ARBA00042615"/>
    </source>
</evidence>
<dbReference type="eggNOG" id="COG3023">
    <property type="taxonomic scope" value="Bacteria"/>
</dbReference>
<comment type="caution">
    <text evidence="14">The sequence shown here is derived from an EMBL/GenBank/DDBJ whole genome shotgun (WGS) entry which is preliminary data.</text>
</comment>
<keyword evidence="6" id="KW-0963">Cytoplasm</keyword>
<evidence type="ECO:0000256" key="11">
    <source>
        <dbReference type="ARBA" id="ARBA00039257"/>
    </source>
</evidence>
<dbReference type="RefSeq" id="WP_006914935.1">
    <property type="nucleotide sequence ID" value="NZ_AFNV02000017.1"/>
</dbReference>
<accession>U2E405</accession>
<comment type="catalytic activity">
    <reaction evidence="1">
        <text>Hydrolyzes the link between N-acetylmuramoyl residues and L-amino acid residues in certain cell-wall glycopeptides.</text>
        <dbReference type="EC" id="3.5.1.28"/>
    </reaction>
</comment>
<evidence type="ECO:0000259" key="13">
    <source>
        <dbReference type="SMART" id="SM00644"/>
    </source>
</evidence>
<dbReference type="AlphaFoldDB" id="U2E405"/>
<evidence type="ECO:0000313" key="15">
    <source>
        <dbReference type="Proteomes" id="UP000006242"/>
    </source>
</evidence>
<evidence type="ECO:0000256" key="7">
    <source>
        <dbReference type="ARBA" id="ARBA00022723"/>
    </source>
</evidence>
<dbReference type="OrthoDB" id="9794842at2"/>
<dbReference type="EMBL" id="AFNV02000017">
    <property type="protein sequence ID" value="ERJ18571.1"/>
    <property type="molecule type" value="Genomic_DNA"/>
</dbReference>
<keyword evidence="8" id="KW-0378">Hydrolase</keyword>
<feature type="domain" description="N-acetylmuramoyl-L-alanine amidase" evidence="13">
    <location>
        <begin position="19"/>
        <end position="170"/>
    </location>
</feature>
<comment type="cofactor">
    <cofactor evidence="2">
        <name>Zn(2+)</name>
        <dbReference type="ChEBI" id="CHEBI:29105"/>
    </cofactor>
</comment>
<dbReference type="GO" id="GO:0009253">
    <property type="term" value="P:peptidoglycan catabolic process"/>
    <property type="evidence" value="ECO:0007669"/>
    <property type="project" value="InterPro"/>
</dbReference>
<evidence type="ECO:0000256" key="10">
    <source>
        <dbReference type="ARBA" id="ARBA00023316"/>
    </source>
</evidence>
<dbReference type="Pfam" id="PF01510">
    <property type="entry name" value="Amidase_2"/>
    <property type="match status" value="1"/>
</dbReference>
<protein>
    <recommendedName>
        <fullName evidence="11">1,6-anhydro-N-acetylmuramyl-L-alanine amidase AmpD</fullName>
        <ecNumber evidence="5">3.5.1.28</ecNumber>
    </recommendedName>
    <alternativeName>
        <fullName evidence="12">N-acetylmuramoyl-L-alanine amidase</fullName>
    </alternativeName>
</protein>
<keyword evidence="9" id="KW-0862">Zinc</keyword>
<dbReference type="GO" id="GO:0046872">
    <property type="term" value="F:metal ion binding"/>
    <property type="evidence" value="ECO:0007669"/>
    <property type="project" value="UniProtKB-KW"/>
</dbReference>
<dbReference type="SUPFAM" id="SSF55846">
    <property type="entry name" value="N-acetylmuramoyl-L-alanine amidase-like"/>
    <property type="match status" value="1"/>
</dbReference>
<evidence type="ECO:0000256" key="9">
    <source>
        <dbReference type="ARBA" id="ARBA00022833"/>
    </source>
</evidence>
<evidence type="ECO:0000256" key="6">
    <source>
        <dbReference type="ARBA" id="ARBA00022490"/>
    </source>
</evidence>
<evidence type="ECO:0000256" key="1">
    <source>
        <dbReference type="ARBA" id="ARBA00001561"/>
    </source>
</evidence>
<dbReference type="EC" id="3.5.1.28" evidence="5"/>
<dbReference type="PANTHER" id="PTHR30417:SF4">
    <property type="entry name" value="1,6-ANHYDRO-N-ACETYLMURAMYL-L-ALANINE AMIDASE AMPD"/>
    <property type="match status" value="1"/>
</dbReference>
<name>U2E405_9GAMM</name>
<evidence type="ECO:0000313" key="14">
    <source>
        <dbReference type="EMBL" id="ERJ18571.1"/>
    </source>
</evidence>
<dbReference type="GO" id="GO:0009254">
    <property type="term" value="P:peptidoglycan turnover"/>
    <property type="evidence" value="ECO:0007669"/>
    <property type="project" value="TreeGrafter"/>
</dbReference>
<keyword evidence="15" id="KW-1185">Reference proteome</keyword>
<dbReference type="GO" id="GO:0008745">
    <property type="term" value="F:N-acetylmuramoyl-L-alanine amidase activity"/>
    <property type="evidence" value="ECO:0007669"/>
    <property type="project" value="UniProtKB-EC"/>
</dbReference>
<comment type="subcellular location">
    <subcellularLocation>
        <location evidence="3">Cytoplasm</location>
    </subcellularLocation>
</comment>
<reference evidence="14 15" key="1">
    <citation type="journal article" date="2011" name="J. Bacteriol.">
        <title>Genome sequence of Salinisphaera shabanensis, a gammaproteobacterium from the harsh, variable environment of the brine-seawater interface of the Shaban Deep in the Red Sea.</title>
        <authorList>
            <person name="Antunes A."/>
            <person name="Alam I."/>
            <person name="Bajic V.B."/>
            <person name="Stingl U."/>
        </authorList>
    </citation>
    <scope>NUCLEOTIDE SEQUENCE [LARGE SCALE GENOMIC DNA]</scope>
    <source>
        <strain evidence="14 15">E1L3A</strain>
    </source>
</reference>
<organism evidence="14 15">
    <name type="scientific">Salinisphaera shabanensis E1L3A</name>
    <dbReference type="NCBI Taxonomy" id="1033802"/>
    <lineage>
        <taxon>Bacteria</taxon>
        <taxon>Pseudomonadati</taxon>
        <taxon>Pseudomonadota</taxon>
        <taxon>Gammaproteobacteria</taxon>
        <taxon>Salinisphaerales</taxon>
        <taxon>Salinisphaeraceae</taxon>
        <taxon>Salinisphaera</taxon>
    </lineage>
</organism>
<dbReference type="Gene3D" id="3.40.80.10">
    <property type="entry name" value="Peptidoglycan recognition protein-like"/>
    <property type="match status" value="1"/>
</dbReference>
<dbReference type="InterPro" id="IPR036505">
    <property type="entry name" value="Amidase/PGRP_sf"/>
</dbReference>
<comment type="similarity">
    <text evidence="4">Belongs to the N-acetylmuramoyl-L-alanine amidase 2 family.</text>
</comment>
<dbReference type="SMART" id="SM00644">
    <property type="entry name" value="Ami_2"/>
    <property type="match status" value="1"/>
</dbReference>
<reference evidence="14 15" key="2">
    <citation type="journal article" date="2013" name="PLoS ONE">
        <title>INDIGO - INtegrated Data Warehouse of MIcrobial GenOmes with Examples from the Red Sea Extremophiles.</title>
        <authorList>
            <person name="Alam I."/>
            <person name="Antunes A."/>
            <person name="Kamau A.A."/>
            <person name="Ba Alawi W."/>
            <person name="Kalkatawi M."/>
            <person name="Stingl U."/>
            <person name="Bajic V.B."/>
        </authorList>
    </citation>
    <scope>NUCLEOTIDE SEQUENCE [LARGE SCALE GENOMIC DNA]</scope>
    <source>
        <strain evidence="14 15">E1L3A</strain>
    </source>
</reference>
<evidence type="ECO:0000256" key="8">
    <source>
        <dbReference type="ARBA" id="ARBA00022801"/>
    </source>
</evidence>
<evidence type="ECO:0000256" key="3">
    <source>
        <dbReference type="ARBA" id="ARBA00004496"/>
    </source>
</evidence>
<dbReference type="InterPro" id="IPR002502">
    <property type="entry name" value="Amidase_domain"/>
</dbReference>
<dbReference type="GO" id="GO:0071555">
    <property type="term" value="P:cell wall organization"/>
    <property type="evidence" value="ECO:0007669"/>
    <property type="project" value="UniProtKB-KW"/>
</dbReference>
<evidence type="ECO:0000256" key="5">
    <source>
        <dbReference type="ARBA" id="ARBA00011901"/>
    </source>
</evidence>
<dbReference type="Proteomes" id="UP000006242">
    <property type="component" value="Unassembled WGS sequence"/>
</dbReference>
<sequence>MQGLSIDNSWLAQARWLVSPNQDARPPNAAVDTLVVHGITLPPGRFGRGQVDALFTNTLDISRDPFYREIAHLRVSAHLLIERTGAITQYVGFDARAWHAGESAFDGRTRVNDFAVGIELEGTDDCPYTPAQYRTLAGASAALMDAYPELTRERIVGHSDIAPQRKTDPGPAFDWVLFFDLLERACI</sequence>
<keyword evidence="10" id="KW-0961">Cell wall biogenesis/degradation</keyword>
<keyword evidence="7" id="KW-0479">Metal-binding</keyword>
<dbReference type="InterPro" id="IPR051206">
    <property type="entry name" value="NAMLAA_amidase_2"/>
</dbReference>
<dbReference type="STRING" id="1033802.SSPSH_002485"/>
<evidence type="ECO:0000256" key="4">
    <source>
        <dbReference type="ARBA" id="ARBA00007553"/>
    </source>
</evidence>
<proteinExistence type="inferred from homology"/>
<dbReference type="CDD" id="cd06583">
    <property type="entry name" value="PGRP"/>
    <property type="match status" value="1"/>
</dbReference>
<dbReference type="GO" id="GO:0005737">
    <property type="term" value="C:cytoplasm"/>
    <property type="evidence" value="ECO:0007669"/>
    <property type="project" value="UniProtKB-SubCell"/>
</dbReference>